<name>A0ABP3GV03_9LACT</name>
<evidence type="ECO:0000313" key="3">
    <source>
        <dbReference type="Proteomes" id="UP001501166"/>
    </source>
</evidence>
<feature type="transmembrane region" description="Helical" evidence="1">
    <location>
        <begin position="186"/>
        <end position="206"/>
    </location>
</feature>
<feature type="transmembrane region" description="Helical" evidence="1">
    <location>
        <begin position="44"/>
        <end position="60"/>
    </location>
</feature>
<feature type="transmembrane region" description="Helical" evidence="1">
    <location>
        <begin position="94"/>
        <end position="113"/>
    </location>
</feature>
<gene>
    <name evidence="2" type="ORF">GCM10008932_03250</name>
</gene>
<feature type="transmembrane region" description="Helical" evidence="1">
    <location>
        <begin position="156"/>
        <end position="174"/>
    </location>
</feature>
<sequence length="322" mass="36901">MIIEALLAHVIGSFYFRSQKSHYTWGVIFTYFVIQVVIDSNHYLEWLIYSLGLIVWHGVYEGTLKPSIHRFLDTIRLNEQHPLFSLYISNKQSVLFLIDHALTLLWLLLLQNLTRGFDTIAPILLFVLFVLVLLYKISRNFRDYRWRRVLQEGASLLILASLTIIVFDLIIHALEVYRPYSLPPHVFAAQSAYFIWVRGALVLTLLMRPANQVIRTLSSKYDPKVRHKATIQGTGEQTQDTTQEAGFKGAGAMIGNLERLLIIISFFFGSLVSVVAILSIKAFARYKLIAEDPYFSEYFVIGTMLSVLLTLGCYVLFLVLVV</sequence>
<evidence type="ECO:0000313" key="2">
    <source>
        <dbReference type="EMBL" id="GAA0353533.1"/>
    </source>
</evidence>
<keyword evidence="1" id="KW-0812">Transmembrane</keyword>
<keyword evidence="1" id="KW-1133">Transmembrane helix</keyword>
<evidence type="ECO:0000256" key="1">
    <source>
        <dbReference type="SAM" id="Phobius"/>
    </source>
</evidence>
<dbReference type="EMBL" id="BAAACW010000020">
    <property type="protein sequence ID" value="GAA0353533.1"/>
    <property type="molecule type" value="Genomic_DNA"/>
</dbReference>
<reference evidence="3" key="1">
    <citation type="journal article" date="2019" name="Int. J. Syst. Evol. Microbiol.">
        <title>The Global Catalogue of Microorganisms (GCM) 10K type strain sequencing project: providing services to taxonomists for standard genome sequencing and annotation.</title>
        <authorList>
            <consortium name="The Broad Institute Genomics Platform"/>
            <consortium name="The Broad Institute Genome Sequencing Center for Infectious Disease"/>
            <person name="Wu L."/>
            <person name="Ma J."/>
        </authorList>
    </citation>
    <scope>NUCLEOTIDE SEQUENCE [LARGE SCALE GENOMIC DNA]</scope>
    <source>
        <strain evidence="3">JCM 12662</strain>
    </source>
</reference>
<dbReference type="Proteomes" id="UP001501166">
    <property type="component" value="Unassembled WGS sequence"/>
</dbReference>
<accession>A0ABP3GV03</accession>
<dbReference type="RefSeq" id="WP_343753332.1">
    <property type="nucleotide sequence ID" value="NZ_BAAACW010000020.1"/>
</dbReference>
<organism evidence="2 3">
    <name type="scientific">Alkalibacterium iburiense</name>
    <dbReference type="NCBI Taxonomy" id="290589"/>
    <lineage>
        <taxon>Bacteria</taxon>
        <taxon>Bacillati</taxon>
        <taxon>Bacillota</taxon>
        <taxon>Bacilli</taxon>
        <taxon>Lactobacillales</taxon>
        <taxon>Carnobacteriaceae</taxon>
        <taxon>Alkalibacterium</taxon>
    </lineage>
</organism>
<feature type="transmembrane region" description="Helical" evidence="1">
    <location>
        <begin position="298"/>
        <end position="321"/>
    </location>
</feature>
<feature type="transmembrane region" description="Helical" evidence="1">
    <location>
        <begin position="21"/>
        <end position="38"/>
    </location>
</feature>
<protein>
    <recommendedName>
        <fullName evidence="4">DUF3307 domain-containing protein</fullName>
    </recommendedName>
</protein>
<keyword evidence="3" id="KW-1185">Reference proteome</keyword>
<evidence type="ECO:0008006" key="4">
    <source>
        <dbReference type="Google" id="ProtNLM"/>
    </source>
</evidence>
<feature type="transmembrane region" description="Helical" evidence="1">
    <location>
        <begin position="119"/>
        <end position="135"/>
    </location>
</feature>
<keyword evidence="1" id="KW-0472">Membrane</keyword>
<comment type="caution">
    <text evidence="2">The sequence shown here is derived from an EMBL/GenBank/DDBJ whole genome shotgun (WGS) entry which is preliminary data.</text>
</comment>
<proteinExistence type="predicted"/>
<feature type="transmembrane region" description="Helical" evidence="1">
    <location>
        <begin position="260"/>
        <end position="278"/>
    </location>
</feature>